<dbReference type="KEGG" id="acru:HHL28_05225"/>
<dbReference type="SUPFAM" id="SSF47413">
    <property type="entry name" value="lambda repressor-like DNA-binding domains"/>
    <property type="match status" value="1"/>
</dbReference>
<dbReference type="CDD" id="cd00093">
    <property type="entry name" value="HTH_XRE"/>
    <property type="match status" value="1"/>
</dbReference>
<name>A0A858R599_9PROT</name>
<dbReference type="AlphaFoldDB" id="A0A858R599"/>
<dbReference type="Pfam" id="PF01381">
    <property type="entry name" value="HTH_3"/>
    <property type="match status" value="1"/>
</dbReference>
<feature type="domain" description="HTH cro/C1-type" evidence="2">
    <location>
        <begin position="25"/>
        <end position="79"/>
    </location>
</feature>
<dbReference type="InterPro" id="IPR052345">
    <property type="entry name" value="Rad_response_metalloprotease"/>
</dbReference>
<reference evidence="3" key="1">
    <citation type="submission" date="2020-04" db="EMBL/GenBank/DDBJ databases">
        <title>A desert anoxygenic phototrophic bacterium fixes CO2 using RubisCO under aerobic conditions.</title>
        <authorList>
            <person name="Tang K."/>
        </authorList>
    </citation>
    <scope>NUCLEOTIDE SEQUENCE [LARGE SCALE GENOMIC DNA]</scope>
    <source>
        <strain evidence="3">MIMtkB3</strain>
    </source>
</reference>
<feature type="compositionally biased region" description="Basic and acidic residues" evidence="1">
    <location>
        <begin position="192"/>
        <end position="203"/>
    </location>
</feature>
<dbReference type="EMBL" id="CP051775">
    <property type="protein sequence ID" value="QJE72578.1"/>
    <property type="molecule type" value="Genomic_DNA"/>
</dbReference>
<dbReference type="InterPro" id="IPR010982">
    <property type="entry name" value="Lambda_DNA-bd_dom_sf"/>
</dbReference>
<dbReference type="PROSITE" id="PS50943">
    <property type="entry name" value="HTH_CROC1"/>
    <property type="match status" value="1"/>
</dbReference>
<dbReference type="GO" id="GO:0003677">
    <property type="term" value="F:DNA binding"/>
    <property type="evidence" value="ECO:0007669"/>
    <property type="project" value="InterPro"/>
</dbReference>
<dbReference type="Gene3D" id="1.10.260.40">
    <property type="entry name" value="lambda repressor-like DNA-binding domains"/>
    <property type="match status" value="1"/>
</dbReference>
<evidence type="ECO:0000256" key="1">
    <source>
        <dbReference type="SAM" id="MobiDB-lite"/>
    </source>
</evidence>
<gene>
    <name evidence="3" type="ORF">HHL28_05225</name>
</gene>
<organism evidence="3 4">
    <name type="scientific">Aerophototrophica crusticola</name>
    <dbReference type="NCBI Taxonomy" id="1709002"/>
    <lineage>
        <taxon>Bacteria</taxon>
        <taxon>Pseudomonadati</taxon>
        <taxon>Pseudomonadota</taxon>
        <taxon>Alphaproteobacteria</taxon>
        <taxon>Rhodospirillales</taxon>
        <taxon>Rhodospirillaceae</taxon>
        <taxon>Aerophototrophica</taxon>
    </lineage>
</organism>
<dbReference type="PANTHER" id="PTHR43236">
    <property type="entry name" value="ANTITOXIN HIGA1"/>
    <property type="match status" value="1"/>
</dbReference>
<evidence type="ECO:0000313" key="3">
    <source>
        <dbReference type="EMBL" id="QJE72578.1"/>
    </source>
</evidence>
<protein>
    <submittedName>
        <fullName evidence="3">Helix-turn-helix transcriptional regulator</fullName>
    </submittedName>
</protein>
<evidence type="ECO:0000259" key="2">
    <source>
        <dbReference type="PROSITE" id="PS50943"/>
    </source>
</evidence>
<dbReference type="PANTHER" id="PTHR43236:SF1">
    <property type="entry name" value="BLL7220 PROTEIN"/>
    <property type="match status" value="1"/>
</dbReference>
<keyword evidence="4" id="KW-1185">Reference proteome</keyword>
<dbReference type="InterPro" id="IPR001387">
    <property type="entry name" value="Cro/C1-type_HTH"/>
</dbReference>
<feature type="compositionally biased region" description="Low complexity" evidence="1">
    <location>
        <begin position="144"/>
        <end position="172"/>
    </location>
</feature>
<feature type="region of interest" description="Disordered" evidence="1">
    <location>
        <begin position="143"/>
        <end position="203"/>
    </location>
</feature>
<dbReference type="SMART" id="SM00530">
    <property type="entry name" value="HTH_XRE"/>
    <property type="match status" value="1"/>
</dbReference>
<proteinExistence type="predicted"/>
<dbReference type="Proteomes" id="UP000501891">
    <property type="component" value="Chromosome"/>
</dbReference>
<sequence length="203" mass="22109">MPRRSKNAAVAALETTIENHVAGRIRLRRGLLGMSQSDLARTLGITFQQVQKYERGSNRVSVGKLYRLAEILDVPLTFFFDGLETSGVGRPPEAVGAEGDQSPSPILSRRELDLLRAWKTAPSEVSDAVSSLLRAVSPNAGYIEEPPAAEEPAAGQEPSPARAPSIRRASAKAGDDDPNGKRRRRGAVWDPADIKEYRIKRPT</sequence>
<evidence type="ECO:0000313" key="4">
    <source>
        <dbReference type="Proteomes" id="UP000501891"/>
    </source>
</evidence>
<accession>A0A858R599</accession>